<feature type="compositionally biased region" description="Basic residues" evidence="4">
    <location>
        <begin position="213"/>
        <end position="225"/>
    </location>
</feature>
<evidence type="ECO:0000313" key="5">
    <source>
        <dbReference type="EMBL" id="JAC94667.1"/>
    </source>
</evidence>
<feature type="region of interest" description="Disordered" evidence="4">
    <location>
        <begin position="155"/>
        <end position="281"/>
    </location>
</feature>
<keyword evidence="2 5" id="KW-0689">Ribosomal protein</keyword>
<evidence type="ECO:0000256" key="1">
    <source>
        <dbReference type="ARBA" id="ARBA00007116"/>
    </source>
</evidence>
<evidence type="ECO:0000256" key="4">
    <source>
        <dbReference type="SAM" id="MobiDB-lite"/>
    </source>
</evidence>
<dbReference type="SUPFAM" id="SSF53137">
    <property type="entry name" value="Translational machinery components"/>
    <property type="match status" value="1"/>
</dbReference>
<evidence type="ECO:0000256" key="2">
    <source>
        <dbReference type="ARBA" id="ARBA00022980"/>
    </source>
</evidence>
<dbReference type="InterPro" id="IPR005485">
    <property type="entry name" value="Rbsml_uL18_euk_arch"/>
</dbReference>
<sequence>TDYYARRRLVVTRTKTSNNTTEVPHDRSHHPTDRHHLPRSHTPRVGRETRSCAQRTLTSFLATVVKLGLTNYCGRLLSRFCCWPVACCRCTSWTRSTGVRRRPTARTTAWRVIDGQPGAFLCFLDVGLARTTTGARIFGALKGAVDGGMDIPHSNKRFPGYDNESKEFNADGAPQAHLRPAHCRVHEGALGRRRRGRTSASSPATTSWASPRTKSRRSTKKAHAAIRKDPAHKANGGASRRGQEEVDPHQDDPVRAPQQDCPEEGFVHQEAGGWGRLDRRERRIKAAMLRKKKKKKKN</sequence>
<organism evidence="5">
    <name type="scientific">Ixodes ricinus</name>
    <name type="common">Common tick</name>
    <name type="synonym">Acarus ricinus</name>
    <dbReference type="NCBI Taxonomy" id="34613"/>
    <lineage>
        <taxon>Eukaryota</taxon>
        <taxon>Metazoa</taxon>
        <taxon>Ecdysozoa</taxon>
        <taxon>Arthropoda</taxon>
        <taxon>Chelicerata</taxon>
        <taxon>Arachnida</taxon>
        <taxon>Acari</taxon>
        <taxon>Parasitiformes</taxon>
        <taxon>Ixodida</taxon>
        <taxon>Ixodoidea</taxon>
        <taxon>Ixodidae</taxon>
        <taxon>Ixodinae</taxon>
        <taxon>Ixodes</taxon>
    </lineage>
</organism>
<feature type="compositionally biased region" description="Polar residues" evidence="4">
    <location>
        <begin position="13"/>
        <end position="22"/>
    </location>
</feature>
<comment type="similarity">
    <text evidence="1">Belongs to the universal ribosomal protein uL18 family.</text>
</comment>
<dbReference type="PRINTS" id="PR00058">
    <property type="entry name" value="RIBOSOMALL5"/>
</dbReference>
<proteinExistence type="evidence at transcript level"/>
<dbReference type="GO" id="GO:0006412">
    <property type="term" value="P:translation"/>
    <property type="evidence" value="ECO:0007669"/>
    <property type="project" value="InterPro"/>
</dbReference>
<dbReference type="EMBL" id="GBIH01000043">
    <property type="protein sequence ID" value="JAC94667.1"/>
    <property type="molecule type" value="mRNA"/>
</dbReference>
<dbReference type="Pfam" id="PF17144">
    <property type="entry name" value="Ribosomal_L5e"/>
    <property type="match status" value="1"/>
</dbReference>
<feature type="compositionally biased region" description="Low complexity" evidence="4">
    <location>
        <begin position="198"/>
        <end position="212"/>
    </location>
</feature>
<reference evidence="5" key="1">
    <citation type="journal article" date="2015" name="PLoS Negl. Trop. Dis.">
        <title>Deep Sequencing Analysis of the Ixodes ricinus Haemocytome.</title>
        <authorList>
            <person name="Kotsyfakis M."/>
            <person name="Kopacek P."/>
            <person name="Franta Z."/>
            <person name="Pedra J.H."/>
            <person name="Ribeiro J.M."/>
        </authorList>
    </citation>
    <scope>NUCLEOTIDE SEQUENCE</scope>
</reference>
<dbReference type="GO" id="GO:0008097">
    <property type="term" value="F:5S rRNA binding"/>
    <property type="evidence" value="ECO:0007669"/>
    <property type="project" value="InterPro"/>
</dbReference>
<dbReference type="GO" id="GO:0003735">
    <property type="term" value="F:structural constituent of ribosome"/>
    <property type="evidence" value="ECO:0007669"/>
    <property type="project" value="InterPro"/>
</dbReference>
<dbReference type="GO" id="GO:0000027">
    <property type="term" value="P:ribosomal large subunit assembly"/>
    <property type="evidence" value="ECO:0007669"/>
    <property type="project" value="TreeGrafter"/>
</dbReference>
<dbReference type="GO" id="GO:0022625">
    <property type="term" value="C:cytosolic large ribosomal subunit"/>
    <property type="evidence" value="ECO:0007669"/>
    <property type="project" value="TreeGrafter"/>
</dbReference>
<protein>
    <submittedName>
        <fullName evidence="5">Putative 60s ribosomal protein l5</fullName>
    </submittedName>
</protein>
<accession>A0A090XCC2</accession>
<feature type="compositionally biased region" description="Basic and acidic residues" evidence="4">
    <location>
        <begin position="23"/>
        <end position="35"/>
    </location>
</feature>
<dbReference type="Gene3D" id="3.30.420.100">
    <property type="match status" value="1"/>
</dbReference>
<feature type="region of interest" description="Disordered" evidence="4">
    <location>
        <begin position="11"/>
        <end position="47"/>
    </location>
</feature>
<evidence type="ECO:0000256" key="3">
    <source>
        <dbReference type="ARBA" id="ARBA00023274"/>
    </source>
</evidence>
<keyword evidence="3" id="KW-0687">Ribonucleoprotein</keyword>
<feature type="compositionally biased region" description="Basic and acidic residues" evidence="4">
    <location>
        <begin position="241"/>
        <end position="254"/>
    </location>
</feature>
<dbReference type="PANTHER" id="PTHR23410:SF12">
    <property type="entry name" value="LARGE RIBOSOMAL SUBUNIT PROTEIN UL18"/>
    <property type="match status" value="1"/>
</dbReference>
<name>A0A090XCC2_IXORI</name>
<dbReference type="AlphaFoldDB" id="A0A090XCC2"/>
<feature type="non-terminal residue" evidence="5">
    <location>
        <position position="1"/>
    </location>
</feature>
<dbReference type="PANTHER" id="PTHR23410">
    <property type="entry name" value="RIBOSOMAL PROTEIN L5-RELATED"/>
    <property type="match status" value="1"/>
</dbReference>